<gene>
    <name evidence="1" type="ORF">DSO57_1026910</name>
</gene>
<sequence length="334" mass="37374">MKFISLILLSVVSGRQESSDNIFLFGENDILHPGTAIKKIFSTLTPTAVPLIAKTFSFVPPVEKNPPVKVEAASIDEVKDNFINSYMPFFPAEKIAGKDCICKETYPHLKYIEDKDTGTLVVVAVNKKYNQIVVSYRITANLQNWLDNLNLQLVDVSEMPRGVRIHRGIYSNFVTSYVRTQDAVIELLDNQKYQNHTLFVTGYSLGAGLAQVSTPSWYNLLKNRNDTRTMKVISYANPRVGNGAFAKYMDSLNISITRYTTGTDIVPHVPGRKLGYVHAGAEVYGTNSKIGYFMRDCGQEFDEAPECILSAFGKRSPVDHAYPFGKFIPLPPYC</sequence>
<evidence type="ECO:0000313" key="2">
    <source>
        <dbReference type="Proteomes" id="UP001165960"/>
    </source>
</evidence>
<name>A0ACC2RGL5_9FUNG</name>
<proteinExistence type="predicted"/>
<dbReference type="Proteomes" id="UP001165960">
    <property type="component" value="Unassembled WGS sequence"/>
</dbReference>
<organism evidence="1 2">
    <name type="scientific">Entomophthora muscae</name>
    <dbReference type="NCBI Taxonomy" id="34485"/>
    <lineage>
        <taxon>Eukaryota</taxon>
        <taxon>Fungi</taxon>
        <taxon>Fungi incertae sedis</taxon>
        <taxon>Zoopagomycota</taxon>
        <taxon>Entomophthoromycotina</taxon>
        <taxon>Entomophthoromycetes</taxon>
        <taxon>Entomophthorales</taxon>
        <taxon>Entomophthoraceae</taxon>
        <taxon>Entomophthora</taxon>
    </lineage>
</organism>
<protein>
    <submittedName>
        <fullName evidence="1">Uncharacterized protein</fullName>
    </submittedName>
</protein>
<comment type="caution">
    <text evidence="1">The sequence shown here is derived from an EMBL/GenBank/DDBJ whole genome shotgun (WGS) entry which is preliminary data.</text>
</comment>
<dbReference type="EMBL" id="QTSX02007260">
    <property type="protein sequence ID" value="KAJ9049220.1"/>
    <property type="molecule type" value="Genomic_DNA"/>
</dbReference>
<accession>A0ACC2RGL5</accession>
<keyword evidence="2" id="KW-1185">Reference proteome</keyword>
<evidence type="ECO:0000313" key="1">
    <source>
        <dbReference type="EMBL" id="KAJ9049220.1"/>
    </source>
</evidence>
<reference evidence="1" key="1">
    <citation type="submission" date="2022-04" db="EMBL/GenBank/DDBJ databases">
        <title>Genome of the entomopathogenic fungus Entomophthora muscae.</title>
        <authorList>
            <person name="Elya C."/>
            <person name="Lovett B.R."/>
            <person name="Lee E."/>
            <person name="Macias A.M."/>
            <person name="Hajek A.E."/>
            <person name="De Bivort B.L."/>
            <person name="Kasson M.T."/>
            <person name="De Fine Licht H.H."/>
            <person name="Stajich J.E."/>
        </authorList>
    </citation>
    <scope>NUCLEOTIDE SEQUENCE</scope>
    <source>
        <strain evidence="1">Berkeley</strain>
    </source>
</reference>